<name>A0A0V8IMP1_9MICC</name>
<evidence type="ECO:0008006" key="5">
    <source>
        <dbReference type="Google" id="ProtNLM"/>
    </source>
</evidence>
<keyword evidence="2" id="KW-0812">Transmembrane</keyword>
<dbReference type="InterPro" id="IPR021517">
    <property type="entry name" value="DUF3180"/>
</dbReference>
<evidence type="ECO:0000256" key="1">
    <source>
        <dbReference type="SAM" id="MobiDB-lite"/>
    </source>
</evidence>
<organism evidence="3 4">
    <name type="scientific">Pseudarthrobacter enclensis</name>
    <dbReference type="NCBI Taxonomy" id="993070"/>
    <lineage>
        <taxon>Bacteria</taxon>
        <taxon>Bacillati</taxon>
        <taxon>Actinomycetota</taxon>
        <taxon>Actinomycetes</taxon>
        <taxon>Micrococcales</taxon>
        <taxon>Micrococcaceae</taxon>
        <taxon>Pseudarthrobacter</taxon>
    </lineage>
</organism>
<keyword evidence="2" id="KW-1133">Transmembrane helix</keyword>
<evidence type="ECO:0000256" key="2">
    <source>
        <dbReference type="SAM" id="Phobius"/>
    </source>
</evidence>
<feature type="transmembrane region" description="Helical" evidence="2">
    <location>
        <begin position="81"/>
        <end position="102"/>
    </location>
</feature>
<gene>
    <name evidence="3" type="ORF">AS031_11395</name>
</gene>
<sequence length="182" mass="19398">MKPINPLRLILIGVILAVAGWSGTVITSRYGMATPVLPATALATMGVIVAITLILGIRVLRWRNSVKPNSTAKKTALDPLLAARTLVLAQACAYAGTVLLGWHVGIFLDQLRIWSFRSNQDITWLALGMAGGGLVMIIVGLVVERFCRIPPEDGDTKGMDGKPGRAARGEATGEGEYAYRGD</sequence>
<feature type="transmembrane region" description="Helical" evidence="2">
    <location>
        <begin position="122"/>
        <end position="143"/>
    </location>
</feature>
<proteinExistence type="predicted"/>
<feature type="region of interest" description="Disordered" evidence="1">
    <location>
        <begin position="153"/>
        <end position="182"/>
    </location>
</feature>
<evidence type="ECO:0000313" key="3">
    <source>
        <dbReference type="EMBL" id="KSU75973.1"/>
    </source>
</evidence>
<dbReference type="OrthoDB" id="3257239at2"/>
<dbReference type="AlphaFoldDB" id="A0A0V8IMP1"/>
<feature type="compositionally biased region" description="Low complexity" evidence="1">
    <location>
        <begin position="164"/>
        <end position="176"/>
    </location>
</feature>
<keyword evidence="4" id="KW-1185">Reference proteome</keyword>
<feature type="transmembrane region" description="Helical" evidence="2">
    <location>
        <begin position="7"/>
        <end position="27"/>
    </location>
</feature>
<evidence type="ECO:0000313" key="4">
    <source>
        <dbReference type="Proteomes" id="UP000053199"/>
    </source>
</evidence>
<dbReference type="EMBL" id="LNQM01000004">
    <property type="protein sequence ID" value="KSU75973.1"/>
    <property type="molecule type" value="Genomic_DNA"/>
</dbReference>
<dbReference type="Proteomes" id="UP000053199">
    <property type="component" value="Unassembled WGS sequence"/>
</dbReference>
<dbReference type="Pfam" id="PF11377">
    <property type="entry name" value="DUF3180"/>
    <property type="match status" value="1"/>
</dbReference>
<comment type="caution">
    <text evidence="3">The sequence shown here is derived from an EMBL/GenBank/DDBJ whole genome shotgun (WGS) entry which is preliminary data.</text>
</comment>
<accession>A0A0V8IMP1</accession>
<dbReference type="RefSeq" id="WP_058268267.1">
    <property type="nucleotide sequence ID" value="NZ_FMAZ01000004.1"/>
</dbReference>
<reference evidence="3 4" key="1">
    <citation type="journal article" date="2014" name="Arch. Microbiol.">
        <title>Arthrobacter enclensis sp. nov., isolated from sediment sample.</title>
        <authorList>
            <person name="Dastager S.G."/>
            <person name="Liu Q."/>
            <person name="Tang S.K."/>
            <person name="Krishnamurthi S."/>
            <person name="Lee J.C."/>
            <person name="Li W.J."/>
        </authorList>
    </citation>
    <scope>NUCLEOTIDE SEQUENCE [LARGE SCALE GENOMIC DNA]</scope>
    <source>
        <strain evidence="3 4">NIO-1008</strain>
    </source>
</reference>
<feature type="compositionally biased region" description="Basic and acidic residues" evidence="1">
    <location>
        <begin position="153"/>
        <end position="163"/>
    </location>
</feature>
<keyword evidence="2" id="KW-0472">Membrane</keyword>
<feature type="transmembrane region" description="Helical" evidence="2">
    <location>
        <begin position="39"/>
        <end position="60"/>
    </location>
</feature>
<dbReference type="STRING" id="993070.AS031_11395"/>
<protein>
    <recommendedName>
        <fullName evidence="5">DUF3180 domain-containing protein</fullName>
    </recommendedName>
</protein>